<reference evidence="1" key="2">
    <citation type="journal article" date="2021" name="Microbiome">
        <title>Successional dynamics and alternative stable states in a saline activated sludge microbial community over 9 years.</title>
        <authorList>
            <person name="Wang Y."/>
            <person name="Ye J."/>
            <person name="Ju F."/>
            <person name="Liu L."/>
            <person name="Boyd J.A."/>
            <person name="Deng Y."/>
            <person name="Parks D.H."/>
            <person name="Jiang X."/>
            <person name="Yin X."/>
            <person name="Woodcroft B.J."/>
            <person name="Tyson G.W."/>
            <person name="Hugenholtz P."/>
            <person name="Polz M.F."/>
            <person name="Zhang T."/>
        </authorList>
    </citation>
    <scope>NUCLEOTIDE SEQUENCE</scope>
    <source>
        <strain evidence="1">HKST-UBA01</strain>
    </source>
</reference>
<accession>A0A956LW92</accession>
<organism evidence="1 2">
    <name type="scientific">Eiseniibacteriota bacterium</name>
    <dbReference type="NCBI Taxonomy" id="2212470"/>
    <lineage>
        <taxon>Bacteria</taxon>
        <taxon>Candidatus Eiseniibacteriota</taxon>
    </lineage>
</organism>
<evidence type="ECO:0000313" key="2">
    <source>
        <dbReference type="Proteomes" id="UP000697710"/>
    </source>
</evidence>
<comment type="caution">
    <text evidence="1">The sequence shown here is derived from an EMBL/GenBank/DDBJ whole genome shotgun (WGS) entry which is preliminary data.</text>
</comment>
<gene>
    <name evidence="1" type="ORF">KC729_00460</name>
</gene>
<evidence type="ECO:0000313" key="1">
    <source>
        <dbReference type="EMBL" id="MCA9726122.1"/>
    </source>
</evidence>
<dbReference type="Proteomes" id="UP000697710">
    <property type="component" value="Unassembled WGS sequence"/>
</dbReference>
<reference evidence="1" key="1">
    <citation type="submission" date="2020-04" db="EMBL/GenBank/DDBJ databases">
        <authorList>
            <person name="Zhang T."/>
        </authorList>
    </citation>
    <scope>NUCLEOTIDE SEQUENCE</scope>
    <source>
        <strain evidence="1">HKST-UBA01</strain>
    </source>
</reference>
<proteinExistence type="predicted"/>
<dbReference type="AlphaFoldDB" id="A0A956LW92"/>
<dbReference type="EMBL" id="JAGQHR010000004">
    <property type="protein sequence ID" value="MCA9726122.1"/>
    <property type="molecule type" value="Genomic_DNA"/>
</dbReference>
<protein>
    <submittedName>
        <fullName evidence="1">T9SS type A sorting domain-containing protein</fullName>
    </submittedName>
</protein>
<name>A0A956LW92_UNCEI</name>
<sequence length="480" mass="52525">MRCFHRMVKLTLALGLLFLFFTSTAHGVWYRAQLTHSETASLHPRVVHDIGGLPHVFWQEGDQILHTCLGPGGGVPESIGVGDRLDIVFCPICNEISAAWIGPDDRPHYRAWRDGVWGSLATMPFQTGPALAIAVAHHEHGRLLWVEPDPIEGGKVVYFAKEGADGRWTVPAPLVRREFSDWAPLSIGLRRVSEGGDLVASWADEMGDPFGLYARTTTETGWGPEELVAEWLTGQYSLDTEWRVGVGHFAGNGPAPTCPCNIVLYVSGQAGTWSEPEEIGTGHFPAEMEWPQEISLHVRQDDGAPFVVWRHESYEMLELVDERLILAVKESGSWSFAGDLAVNRNASSPDVSTSPAGSPVVVWSDDSSGTVEIYLASEEPLVDVSSPGPSRTEVEWRMIPNPTHGGASIHWESATPERIHITVIDVLGRTVFSDHPSLARGRDGGWAGLDYGGRPVSSGTYWVRVETGRTTSVHPLTVVH</sequence>